<evidence type="ECO:0000259" key="2">
    <source>
        <dbReference type="SMART" id="SM00507"/>
    </source>
</evidence>
<evidence type="ECO:0000313" key="4">
    <source>
        <dbReference type="Proteomes" id="UP000584374"/>
    </source>
</evidence>
<dbReference type="Pfam" id="PF02720">
    <property type="entry name" value="DUF222"/>
    <property type="match status" value="1"/>
</dbReference>
<dbReference type="InterPro" id="IPR003870">
    <property type="entry name" value="DUF222"/>
</dbReference>
<feature type="compositionally biased region" description="Polar residues" evidence="1">
    <location>
        <begin position="466"/>
        <end position="478"/>
    </location>
</feature>
<dbReference type="InterPro" id="IPR003615">
    <property type="entry name" value="HNH_nuc"/>
</dbReference>
<dbReference type="Proteomes" id="UP000584374">
    <property type="component" value="Unassembled WGS sequence"/>
</dbReference>
<dbReference type="Gene3D" id="1.10.30.50">
    <property type="match status" value="1"/>
</dbReference>
<dbReference type="CDD" id="cd00085">
    <property type="entry name" value="HNHc"/>
    <property type="match status" value="1"/>
</dbReference>
<reference evidence="3 4" key="1">
    <citation type="submission" date="2020-08" db="EMBL/GenBank/DDBJ databases">
        <title>Sequencing the genomes of 1000 actinobacteria strains.</title>
        <authorList>
            <person name="Klenk H.-P."/>
        </authorList>
    </citation>
    <scope>NUCLEOTIDE SEQUENCE [LARGE SCALE GENOMIC DNA]</scope>
    <source>
        <strain evidence="3 4">DSM 45584</strain>
    </source>
</reference>
<comment type="caution">
    <text evidence="3">The sequence shown here is derived from an EMBL/GenBank/DDBJ whole genome shotgun (WGS) entry which is preliminary data.</text>
</comment>
<feature type="compositionally biased region" description="Basic and acidic residues" evidence="1">
    <location>
        <begin position="447"/>
        <end position="460"/>
    </location>
</feature>
<dbReference type="EMBL" id="JACHIW010000002">
    <property type="protein sequence ID" value="MBB5158908.1"/>
    <property type="molecule type" value="Genomic_DNA"/>
</dbReference>
<name>A0A840QIY4_9PSEU</name>
<gene>
    <name evidence="3" type="ORF">BJ970_006507</name>
</gene>
<feature type="region of interest" description="Disordered" evidence="1">
    <location>
        <begin position="410"/>
        <end position="478"/>
    </location>
</feature>
<dbReference type="SMART" id="SM00507">
    <property type="entry name" value="HNHc"/>
    <property type="match status" value="1"/>
</dbReference>
<accession>A0A840QIY4</accession>
<dbReference type="AlphaFoldDB" id="A0A840QIY4"/>
<keyword evidence="4" id="KW-1185">Reference proteome</keyword>
<feature type="domain" description="HNH nuclease" evidence="2">
    <location>
        <begin position="340"/>
        <end position="392"/>
    </location>
</feature>
<organism evidence="3 4">
    <name type="scientific">Saccharopolyspora phatthalungensis</name>
    <dbReference type="NCBI Taxonomy" id="664693"/>
    <lineage>
        <taxon>Bacteria</taxon>
        <taxon>Bacillati</taxon>
        <taxon>Actinomycetota</taxon>
        <taxon>Actinomycetes</taxon>
        <taxon>Pseudonocardiales</taxon>
        <taxon>Pseudonocardiaceae</taxon>
        <taxon>Saccharopolyspora</taxon>
    </lineage>
</organism>
<sequence length="478" mass="52410">MAPLTDTRDASVEMMSSPSSVVSCSDAELIARIQRCEQAMRVAMMEQLQIIAEADRRGLHAERGARSMQVWLRELLNIDQRDATTRVTVAHNVEDRASLYGETMPAELPQTAAALSQGAISLEHARVIVAGIHRLPEYARCHRVSEVEATLAGYARQMPPRELETIAERIRYLLDQDGAYQDEADQHEARELHYGTGRDGMTVIKARLDRETGAKFVALIEPLAAPCPQTADGEKDPRSAGQRNADGFAALLDLATDSDGMPRAGGQRPHLTITIDFEDLKRGLGFPDEHGMPGTLNTGRAITAENARRIACDSEVLPMVLNGAGLPLDLGRARRTAPAHLRAALLQRDGACSFPGCDRPPGTPDAHHLVSWIDGGPTELANMTMLCGHHHRTVHNHRWEIQIRDGRPVFIPPPTVDIDRRPRPGGKALPAQHRQHLRDLIPTQRDPAGETRRSRPEAAVRHHNNSSKIISAGVASTP</sequence>
<evidence type="ECO:0000313" key="3">
    <source>
        <dbReference type="EMBL" id="MBB5158908.1"/>
    </source>
</evidence>
<proteinExistence type="predicted"/>
<evidence type="ECO:0000256" key="1">
    <source>
        <dbReference type="SAM" id="MobiDB-lite"/>
    </source>
</evidence>
<protein>
    <recommendedName>
        <fullName evidence="2">HNH nuclease domain-containing protein</fullName>
    </recommendedName>
</protein>
<dbReference type="RefSeq" id="WP_184730979.1">
    <property type="nucleotide sequence ID" value="NZ_JACHIW010000002.1"/>
</dbReference>